<feature type="transmembrane region" description="Helical" evidence="1">
    <location>
        <begin position="53"/>
        <end position="73"/>
    </location>
</feature>
<dbReference type="RefSeq" id="WP_269559984.1">
    <property type="nucleotide sequence ID" value="NZ_CP114767.1"/>
</dbReference>
<name>A0ABY7LR31_9BACT</name>
<evidence type="ECO:0000313" key="2">
    <source>
        <dbReference type="EMBL" id="WBA41926.1"/>
    </source>
</evidence>
<accession>A0ABY7LR31</accession>
<keyword evidence="3" id="KW-1185">Reference proteome</keyword>
<keyword evidence="1" id="KW-1133">Transmembrane helix</keyword>
<evidence type="ECO:0008006" key="4">
    <source>
        <dbReference type="Google" id="ProtNLM"/>
    </source>
</evidence>
<keyword evidence="1" id="KW-0812">Transmembrane</keyword>
<dbReference type="Proteomes" id="UP001211005">
    <property type="component" value="Chromosome"/>
</dbReference>
<protein>
    <recommendedName>
        <fullName evidence="4">Redox-active disulfide protein 2</fullName>
    </recommendedName>
</protein>
<gene>
    <name evidence="2" type="ORF">O3303_19215</name>
</gene>
<sequence length="87" mass="9485">MAKNSISGDLAQLSLAELHSRKNKLKGAIIGLGIVMVVALIIVLYVVLHNKMYALLATLPAMFLSLMPSVIVLNKINREIHARPPVQ</sequence>
<proteinExistence type="predicted"/>
<evidence type="ECO:0000256" key="1">
    <source>
        <dbReference type="SAM" id="Phobius"/>
    </source>
</evidence>
<reference evidence="2 3" key="1">
    <citation type="submission" date="2022-12" db="EMBL/GenBank/DDBJ databases">
        <title>Hymenobacter canadensis sp. nov. isolated from lake water of the Cambridge Bay, Canada.</title>
        <authorList>
            <person name="Kim W.H."/>
            <person name="Lee Y.M."/>
        </authorList>
    </citation>
    <scope>NUCLEOTIDE SEQUENCE [LARGE SCALE GENOMIC DNA]</scope>
    <source>
        <strain evidence="2 3">PAMC 29467</strain>
    </source>
</reference>
<evidence type="ECO:0000313" key="3">
    <source>
        <dbReference type="Proteomes" id="UP001211005"/>
    </source>
</evidence>
<dbReference type="EMBL" id="CP114767">
    <property type="protein sequence ID" value="WBA41926.1"/>
    <property type="molecule type" value="Genomic_DNA"/>
</dbReference>
<feature type="transmembrane region" description="Helical" evidence="1">
    <location>
        <begin position="28"/>
        <end position="47"/>
    </location>
</feature>
<organism evidence="2 3">
    <name type="scientific">Hymenobacter canadensis</name>
    <dbReference type="NCBI Taxonomy" id="2999067"/>
    <lineage>
        <taxon>Bacteria</taxon>
        <taxon>Pseudomonadati</taxon>
        <taxon>Bacteroidota</taxon>
        <taxon>Cytophagia</taxon>
        <taxon>Cytophagales</taxon>
        <taxon>Hymenobacteraceae</taxon>
        <taxon>Hymenobacter</taxon>
    </lineage>
</organism>
<keyword evidence="1" id="KW-0472">Membrane</keyword>